<dbReference type="GO" id="GO:0019134">
    <property type="term" value="F:glucosamine-1-phosphate N-acetyltransferase activity"/>
    <property type="evidence" value="ECO:0007669"/>
    <property type="project" value="UniProtKB-EC"/>
</dbReference>
<gene>
    <name evidence="10" type="ORF">COT97_04750</name>
</gene>
<dbReference type="CDD" id="cd02540">
    <property type="entry name" value="GT2_GlmU_N_bac"/>
    <property type="match status" value="1"/>
</dbReference>
<comment type="caution">
    <text evidence="10">The sequence shown here is derived from an EMBL/GenBank/DDBJ whole genome shotgun (WGS) entry which is preliminary data.</text>
</comment>
<keyword evidence="5" id="KW-0012">Acyltransferase</keyword>
<organism evidence="10 11">
    <name type="scientific">Candidatus Falkowbacteria bacterium CG10_big_fil_rev_8_21_14_0_10_39_11</name>
    <dbReference type="NCBI Taxonomy" id="1974565"/>
    <lineage>
        <taxon>Bacteria</taxon>
        <taxon>Candidatus Falkowiibacteriota</taxon>
    </lineage>
</organism>
<dbReference type="InterPro" id="IPR025877">
    <property type="entry name" value="MobA-like_NTP_Trfase"/>
</dbReference>
<evidence type="ECO:0000256" key="6">
    <source>
        <dbReference type="ARBA" id="ARBA00048247"/>
    </source>
</evidence>
<name>A0A2H0V427_9BACT</name>
<keyword evidence="4" id="KW-0548">Nucleotidyltransferase</keyword>
<evidence type="ECO:0000256" key="1">
    <source>
        <dbReference type="ARBA" id="ARBA00007707"/>
    </source>
</evidence>
<proteinExistence type="inferred from homology"/>
<dbReference type="Pfam" id="PF12804">
    <property type="entry name" value="NTP_transf_3"/>
    <property type="match status" value="1"/>
</dbReference>
<dbReference type="GO" id="GO:0003977">
    <property type="term" value="F:UDP-N-acetylglucosamine diphosphorylase activity"/>
    <property type="evidence" value="ECO:0007669"/>
    <property type="project" value="UniProtKB-EC"/>
</dbReference>
<comment type="similarity">
    <text evidence="2">In the N-terminal section; belongs to the N-acetylglucosamine-1-phosphate uridyltransferase family.</text>
</comment>
<evidence type="ECO:0000313" key="11">
    <source>
        <dbReference type="Proteomes" id="UP000229901"/>
    </source>
</evidence>
<evidence type="ECO:0000313" key="10">
    <source>
        <dbReference type="EMBL" id="PIR93833.1"/>
    </source>
</evidence>
<evidence type="ECO:0000256" key="7">
    <source>
        <dbReference type="ARBA" id="ARBA00048493"/>
    </source>
</evidence>
<comment type="catalytic activity">
    <reaction evidence="6">
        <text>alpha-D-glucosamine 1-phosphate + acetyl-CoA = N-acetyl-alpha-D-glucosamine 1-phosphate + CoA + H(+)</text>
        <dbReference type="Rhea" id="RHEA:13725"/>
        <dbReference type="ChEBI" id="CHEBI:15378"/>
        <dbReference type="ChEBI" id="CHEBI:57287"/>
        <dbReference type="ChEBI" id="CHEBI:57288"/>
        <dbReference type="ChEBI" id="CHEBI:57776"/>
        <dbReference type="ChEBI" id="CHEBI:58516"/>
        <dbReference type="EC" id="2.3.1.157"/>
    </reaction>
</comment>
<evidence type="ECO:0000256" key="3">
    <source>
        <dbReference type="ARBA" id="ARBA00022679"/>
    </source>
</evidence>
<sequence>MNRNCVILAAGKGTRMNLDEPKVLLPVGKKPMIDHVVGVIESIDIRPVVVVGYKADRVKKCLDDRADYSLQENQLGTGHAVACASVLLSSKKGNTLVLYGDHPLVTADTCLKLFEFQEGNDAIVTMATTKVSDFLDEREIFSHYGRVIRSDTGDIEAIREAKDCSTDEFQITEVNPGYYCFNNEWLWGQIDQLQINNEQNEYYLTDLIENAFAQKQKINFIQINNEECLGANTPEQLNYIESIL</sequence>
<dbReference type="PANTHER" id="PTHR43584:SF3">
    <property type="entry name" value="BIFUNCTIONAL PROTEIN GLMU"/>
    <property type="match status" value="1"/>
</dbReference>
<dbReference type="InterPro" id="IPR029044">
    <property type="entry name" value="Nucleotide-diphossugar_trans"/>
</dbReference>
<evidence type="ECO:0000256" key="4">
    <source>
        <dbReference type="ARBA" id="ARBA00022695"/>
    </source>
</evidence>
<protein>
    <recommendedName>
        <fullName evidence="9">MobA-like NTP transferase domain-containing protein</fullName>
    </recommendedName>
</protein>
<evidence type="ECO:0000259" key="9">
    <source>
        <dbReference type="Pfam" id="PF12804"/>
    </source>
</evidence>
<dbReference type="EMBL" id="PFAP01000035">
    <property type="protein sequence ID" value="PIR93833.1"/>
    <property type="molecule type" value="Genomic_DNA"/>
</dbReference>
<dbReference type="InterPro" id="IPR050065">
    <property type="entry name" value="GlmU-like"/>
</dbReference>
<dbReference type="PANTHER" id="PTHR43584">
    <property type="entry name" value="NUCLEOTIDYL TRANSFERASE"/>
    <property type="match status" value="1"/>
</dbReference>
<dbReference type="Gene3D" id="3.90.550.10">
    <property type="entry name" value="Spore Coat Polysaccharide Biosynthesis Protein SpsA, Chain A"/>
    <property type="match status" value="1"/>
</dbReference>
<dbReference type="AlphaFoldDB" id="A0A2H0V427"/>
<evidence type="ECO:0000256" key="8">
    <source>
        <dbReference type="ARBA" id="ARBA00049628"/>
    </source>
</evidence>
<evidence type="ECO:0000256" key="2">
    <source>
        <dbReference type="ARBA" id="ARBA00007947"/>
    </source>
</evidence>
<accession>A0A2H0V427</accession>
<comment type="similarity">
    <text evidence="1">In the C-terminal section; belongs to the transferase hexapeptide repeat family.</text>
</comment>
<keyword evidence="3" id="KW-0808">Transferase</keyword>
<reference evidence="11" key="1">
    <citation type="submission" date="2017-09" db="EMBL/GenBank/DDBJ databases">
        <title>Depth-based differentiation of microbial function through sediment-hosted aquifers and enrichment of novel symbionts in the deep terrestrial subsurface.</title>
        <authorList>
            <person name="Probst A.J."/>
            <person name="Ladd B."/>
            <person name="Jarett J.K."/>
            <person name="Geller-Mcgrath D.E."/>
            <person name="Sieber C.M.K."/>
            <person name="Emerson J.B."/>
            <person name="Anantharaman K."/>
            <person name="Thomas B.C."/>
            <person name="Malmstrom R."/>
            <person name="Stieglmeier M."/>
            <person name="Klingl A."/>
            <person name="Woyke T."/>
            <person name="Ryan C.M."/>
            <person name="Banfield J.F."/>
        </authorList>
    </citation>
    <scope>NUCLEOTIDE SEQUENCE [LARGE SCALE GENOMIC DNA]</scope>
</reference>
<comment type="function">
    <text evidence="8">Catalyzes the last two sequential reactions in the de novo biosynthetic pathway for UDP-N-acetylglucosamine (UDP-GlcNAc). The C-terminal domain catalyzes the transfer of acetyl group from acetyl coenzyme A to glucosamine-1-phosphate (GlcN-1-P) to produce N-acetylglucosamine-1-phosphate (GlcNAc-1-P), which is converted into UDP-GlcNAc by the transfer of uridine 5-monophosphate (from uridine 5-triphosphate), a reaction catalyzed by the N-terminal domain.</text>
</comment>
<dbReference type="Proteomes" id="UP000229901">
    <property type="component" value="Unassembled WGS sequence"/>
</dbReference>
<feature type="domain" description="MobA-like NTP transferase" evidence="9">
    <location>
        <begin position="5"/>
        <end position="127"/>
    </location>
</feature>
<comment type="catalytic activity">
    <reaction evidence="7">
        <text>N-acetyl-alpha-D-glucosamine 1-phosphate + UTP + H(+) = UDP-N-acetyl-alpha-D-glucosamine + diphosphate</text>
        <dbReference type="Rhea" id="RHEA:13509"/>
        <dbReference type="ChEBI" id="CHEBI:15378"/>
        <dbReference type="ChEBI" id="CHEBI:33019"/>
        <dbReference type="ChEBI" id="CHEBI:46398"/>
        <dbReference type="ChEBI" id="CHEBI:57705"/>
        <dbReference type="ChEBI" id="CHEBI:57776"/>
        <dbReference type="EC" id="2.7.7.23"/>
    </reaction>
</comment>
<evidence type="ECO:0000256" key="5">
    <source>
        <dbReference type="ARBA" id="ARBA00023315"/>
    </source>
</evidence>
<dbReference type="SUPFAM" id="SSF53448">
    <property type="entry name" value="Nucleotide-diphospho-sugar transferases"/>
    <property type="match status" value="1"/>
</dbReference>